<dbReference type="EMBL" id="ML120508">
    <property type="protein sequence ID" value="RPA90981.1"/>
    <property type="molecule type" value="Genomic_DNA"/>
</dbReference>
<proteinExistence type="predicted"/>
<protein>
    <submittedName>
        <fullName evidence="1">Uncharacterized protein</fullName>
    </submittedName>
</protein>
<name>A0A3N4J350_9PEZI</name>
<reference evidence="1 2" key="1">
    <citation type="journal article" date="2018" name="Nat. Ecol. Evol.">
        <title>Pezizomycetes genomes reveal the molecular basis of ectomycorrhizal truffle lifestyle.</title>
        <authorList>
            <person name="Murat C."/>
            <person name="Payen T."/>
            <person name="Noel B."/>
            <person name="Kuo A."/>
            <person name="Morin E."/>
            <person name="Chen J."/>
            <person name="Kohler A."/>
            <person name="Krizsan K."/>
            <person name="Balestrini R."/>
            <person name="Da Silva C."/>
            <person name="Montanini B."/>
            <person name="Hainaut M."/>
            <person name="Levati E."/>
            <person name="Barry K.W."/>
            <person name="Belfiori B."/>
            <person name="Cichocki N."/>
            <person name="Clum A."/>
            <person name="Dockter R.B."/>
            <person name="Fauchery L."/>
            <person name="Guy J."/>
            <person name="Iotti M."/>
            <person name="Le Tacon F."/>
            <person name="Lindquist E.A."/>
            <person name="Lipzen A."/>
            <person name="Malagnac F."/>
            <person name="Mello A."/>
            <person name="Molinier V."/>
            <person name="Miyauchi S."/>
            <person name="Poulain J."/>
            <person name="Riccioni C."/>
            <person name="Rubini A."/>
            <person name="Sitrit Y."/>
            <person name="Splivallo R."/>
            <person name="Traeger S."/>
            <person name="Wang M."/>
            <person name="Zifcakova L."/>
            <person name="Wipf D."/>
            <person name="Zambonelli A."/>
            <person name="Paolocci F."/>
            <person name="Nowrousian M."/>
            <person name="Ottonello S."/>
            <person name="Baldrian P."/>
            <person name="Spatafora J.W."/>
            <person name="Henrissat B."/>
            <person name="Nagy L.G."/>
            <person name="Aury J.M."/>
            <person name="Wincker P."/>
            <person name="Grigoriev I.V."/>
            <person name="Bonfante P."/>
            <person name="Martin F.M."/>
        </authorList>
    </citation>
    <scope>NUCLEOTIDE SEQUENCE [LARGE SCALE GENOMIC DNA]</scope>
    <source>
        <strain evidence="1 2">120613-1</strain>
    </source>
</reference>
<sequence>MLSAYPHFQYPYNISTTPATSPLLLSYDKFESSPTTEYLLTQVPYLAGPTLSMSGPSTSNTFDMNFSERNINLGDNFLDKIYLEDSVSQTFNYFATPPQPITLQPSNIMEIDEDIEDTTSSLLSAPSSLLLTRSIGIYSHVGDQGEPSIVVPDQDISQLPGAFLA</sequence>
<evidence type="ECO:0000313" key="2">
    <source>
        <dbReference type="Proteomes" id="UP000276215"/>
    </source>
</evidence>
<gene>
    <name evidence="1" type="ORF">L873DRAFT_1795166</name>
</gene>
<keyword evidence="2" id="KW-1185">Reference proteome</keyword>
<dbReference type="Proteomes" id="UP000276215">
    <property type="component" value="Unassembled WGS sequence"/>
</dbReference>
<organism evidence="1 2">
    <name type="scientific">Choiromyces venosus 120613-1</name>
    <dbReference type="NCBI Taxonomy" id="1336337"/>
    <lineage>
        <taxon>Eukaryota</taxon>
        <taxon>Fungi</taxon>
        <taxon>Dikarya</taxon>
        <taxon>Ascomycota</taxon>
        <taxon>Pezizomycotina</taxon>
        <taxon>Pezizomycetes</taxon>
        <taxon>Pezizales</taxon>
        <taxon>Tuberaceae</taxon>
        <taxon>Choiromyces</taxon>
    </lineage>
</organism>
<evidence type="ECO:0000313" key="1">
    <source>
        <dbReference type="EMBL" id="RPA90981.1"/>
    </source>
</evidence>
<accession>A0A3N4J350</accession>
<dbReference type="AlphaFoldDB" id="A0A3N4J350"/>